<dbReference type="EMBL" id="JARBJD010000119">
    <property type="protein sequence ID" value="KAK2951374.1"/>
    <property type="molecule type" value="Genomic_DNA"/>
</dbReference>
<gene>
    <name evidence="8" type="ORF">BLNAU_13654</name>
</gene>
<dbReference type="PANTHER" id="PTHR24348:SF22">
    <property type="entry name" value="NON-SPECIFIC SERINE_THREONINE PROTEIN KINASE"/>
    <property type="match status" value="1"/>
</dbReference>
<keyword evidence="2 5" id="KW-0547">Nucleotide-binding</keyword>
<feature type="region of interest" description="Disordered" evidence="6">
    <location>
        <begin position="525"/>
        <end position="550"/>
    </location>
</feature>
<evidence type="ECO:0000256" key="5">
    <source>
        <dbReference type="PROSITE-ProRule" id="PRU10141"/>
    </source>
</evidence>
<dbReference type="Pfam" id="PF00069">
    <property type="entry name" value="Pkinase"/>
    <property type="match status" value="2"/>
</dbReference>
<dbReference type="InterPro" id="IPR017441">
    <property type="entry name" value="Protein_kinase_ATP_BS"/>
</dbReference>
<dbReference type="Proteomes" id="UP001281761">
    <property type="component" value="Unassembled WGS sequence"/>
</dbReference>
<evidence type="ECO:0000259" key="7">
    <source>
        <dbReference type="PROSITE" id="PS50011"/>
    </source>
</evidence>
<dbReference type="SMART" id="SM00220">
    <property type="entry name" value="S_TKc"/>
    <property type="match status" value="1"/>
</dbReference>
<dbReference type="PANTHER" id="PTHR24348">
    <property type="entry name" value="SERINE/THREONINE-PROTEIN KINASE UNC-51-RELATED"/>
    <property type="match status" value="1"/>
</dbReference>
<dbReference type="SUPFAM" id="SSF56112">
    <property type="entry name" value="Protein kinase-like (PK-like)"/>
    <property type="match status" value="2"/>
</dbReference>
<dbReference type="Gene3D" id="1.10.510.10">
    <property type="entry name" value="Transferase(Phosphotransferase) domain 1"/>
    <property type="match status" value="2"/>
</dbReference>
<keyword evidence="9" id="KW-1185">Reference proteome</keyword>
<feature type="binding site" evidence="5">
    <location>
        <position position="49"/>
    </location>
    <ligand>
        <name>ATP</name>
        <dbReference type="ChEBI" id="CHEBI:30616"/>
    </ligand>
</feature>
<dbReference type="PROSITE" id="PS50011">
    <property type="entry name" value="PROTEIN_KINASE_DOM"/>
    <property type="match status" value="2"/>
</dbReference>
<feature type="domain" description="Protein kinase" evidence="7">
    <location>
        <begin position="20"/>
        <end position="276"/>
    </location>
</feature>
<organism evidence="8 9">
    <name type="scientific">Blattamonas nauphoetae</name>
    <dbReference type="NCBI Taxonomy" id="2049346"/>
    <lineage>
        <taxon>Eukaryota</taxon>
        <taxon>Metamonada</taxon>
        <taxon>Preaxostyla</taxon>
        <taxon>Oxymonadida</taxon>
        <taxon>Blattamonas</taxon>
    </lineage>
</organism>
<keyword evidence="1 8" id="KW-0808">Transferase</keyword>
<evidence type="ECO:0000256" key="4">
    <source>
        <dbReference type="ARBA" id="ARBA00022840"/>
    </source>
</evidence>
<dbReference type="PROSITE" id="PS00107">
    <property type="entry name" value="PROTEIN_KINASE_ATP"/>
    <property type="match status" value="1"/>
</dbReference>
<sequence length="589" mass="65497">MYKKRASAKRPFQLSLPKPYVRVKDLGSGRFGAVYQAKHTVTGELFAIKILNFNNDPGYQKNDREINKLRNFQHSNVVRLVEVQEEHLAHFLVLELCACSLAHQMRESSSKGANLDRSTIFRYMCDILEGLAFLHRNKQAFGDLKPSNILISKDGVAKLGDFGGVTSVGTGKTNTSTELGTYQYWAPEFFTRSTTQPSLKGDMWSFGMILLEMVTRPGWITGSGEPGFAQSVCGFDVSTATRYLSEPLQRLLASLLNPNPKERCSSSELIQSGQTISSSFKQELQRPSSKHSLPPNKMFKLMTDTLDYGDQASQRLPVLEDIVRKVIFMIAHGITDLHKAGFLHRFLVPANVCFRCDGESATVRALVSNFSRACPIADRQSFPLRSEGLPIKTYLYMAPEVLDGLEYGESIDAWSLGCIAMELLYGHPPFESVDIDELRKEVPSIPTFIDDLAAPAAGLTDDCISFLSRVLDLNQMSRLSFSNNALLSHRWFAGLSPSNCDLTWDDFQTLAPSDIPQPQTTVFDSLSEEHEQSTVQHHEAIPAEADQGPNEESSIYLDLLGNRSEVYAGRIAGESQSIQKTAQQLVDSI</sequence>
<dbReference type="EC" id="2.7.11.22" evidence="8"/>
<evidence type="ECO:0000313" key="8">
    <source>
        <dbReference type="EMBL" id="KAK2951374.1"/>
    </source>
</evidence>
<feature type="compositionally biased region" description="Basic and acidic residues" evidence="6">
    <location>
        <begin position="527"/>
        <end position="541"/>
    </location>
</feature>
<keyword evidence="3 8" id="KW-0418">Kinase</keyword>
<dbReference type="GO" id="GO:0004693">
    <property type="term" value="F:cyclin-dependent protein serine/threonine kinase activity"/>
    <property type="evidence" value="ECO:0007669"/>
    <property type="project" value="UniProtKB-EC"/>
</dbReference>
<reference evidence="8 9" key="1">
    <citation type="journal article" date="2022" name="bioRxiv">
        <title>Genomics of Preaxostyla Flagellates Illuminates Evolutionary Transitions and the Path Towards Mitochondrial Loss.</title>
        <authorList>
            <person name="Novak L.V.F."/>
            <person name="Treitli S.C."/>
            <person name="Pyrih J."/>
            <person name="Halakuc P."/>
            <person name="Pipaliya S.V."/>
            <person name="Vacek V."/>
            <person name="Brzon O."/>
            <person name="Soukal P."/>
            <person name="Eme L."/>
            <person name="Dacks J.B."/>
            <person name="Karnkowska A."/>
            <person name="Elias M."/>
            <person name="Hampl V."/>
        </authorList>
    </citation>
    <scope>NUCLEOTIDE SEQUENCE [LARGE SCALE GENOMIC DNA]</scope>
    <source>
        <strain evidence="8">NAU3</strain>
        <tissue evidence="8">Gut</tissue>
    </source>
</reference>
<evidence type="ECO:0000256" key="1">
    <source>
        <dbReference type="ARBA" id="ARBA00022679"/>
    </source>
</evidence>
<proteinExistence type="predicted"/>
<feature type="domain" description="Protein kinase" evidence="7">
    <location>
        <begin position="266"/>
        <end position="492"/>
    </location>
</feature>
<keyword evidence="4 5" id="KW-0067">ATP-binding</keyword>
<comment type="caution">
    <text evidence="8">The sequence shown here is derived from an EMBL/GenBank/DDBJ whole genome shotgun (WGS) entry which is preliminary data.</text>
</comment>
<evidence type="ECO:0000256" key="3">
    <source>
        <dbReference type="ARBA" id="ARBA00022777"/>
    </source>
</evidence>
<evidence type="ECO:0000256" key="6">
    <source>
        <dbReference type="SAM" id="MobiDB-lite"/>
    </source>
</evidence>
<accession>A0ABQ9XIT0</accession>
<dbReference type="InterPro" id="IPR045269">
    <property type="entry name" value="Atg1-like"/>
</dbReference>
<evidence type="ECO:0000313" key="9">
    <source>
        <dbReference type="Proteomes" id="UP001281761"/>
    </source>
</evidence>
<name>A0ABQ9XIT0_9EUKA</name>
<evidence type="ECO:0000256" key="2">
    <source>
        <dbReference type="ARBA" id="ARBA00022741"/>
    </source>
</evidence>
<dbReference type="InterPro" id="IPR000719">
    <property type="entry name" value="Prot_kinase_dom"/>
</dbReference>
<dbReference type="CDD" id="cd00180">
    <property type="entry name" value="PKc"/>
    <property type="match status" value="1"/>
</dbReference>
<dbReference type="InterPro" id="IPR011009">
    <property type="entry name" value="Kinase-like_dom_sf"/>
</dbReference>
<protein>
    <submittedName>
        <fullName evidence="8">Cyclin-dependent kinase 2</fullName>
        <ecNumber evidence="8">2.7.11.22</ecNumber>
    </submittedName>
</protein>